<name>A0ABP8P932_9NOCA</name>
<sequence length="153" mass="16459">MTDTSQTVTDALGAMPLAEASLLFNQGFCEAIGLEYLELTGDRVQARWQVGPHLFQPAGIVNGGVYCTVVETLASIAGTVWLGDRGHVVGVNNNTDFLRAARTGTLTATGTPIHRGRTQQLWQVVIVDEQERLIARGQVRLANIEDTGRLANG</sequence>
<keyword evidence="2" id="KW-0378">Hydrolase</keyword>
<dbReference type="Proteomes" id="UP001501183">
    <property type="component" value="Unassembled WGS sequence"/>
</dbReference>
<dbReference type="PANTHER" id="PTHR43240">
    <property type="entry name" value="1,4-DIHYDROXY-2-NAPHTHOYL-COA THIOESTERASE 1"/>
    <property type="match status" value="1"/>
</dbReference>
<evidence type="ECO:0000259" key="3">
    <source>
        <dbReference type="Pfam" id="PF03061"/>
    </source>
</evidence>
<protein>
    <submittedName>
        <fullName evidence="4">PaaI family thioesterase</fullName>
    </submittedName>
</protein>
<evidence type="ECO:0000313" key="4">
    <source>
        <dbReference type="EMBL" id="GAA4483850.1"/>
    </source>
</evidence>
<accession>A0ABP8P932</accession>
<proteinExistence type="inferred from homology"/>
<dbReference type="InterPro" id="IPR006683">
    <property type="entry name" value="Thioestr_dom"/>
</dbReference>
<organism evidence="4 5">
    <name type="scientific">Rhodococcus olei</name>
    <dbReference type="NCBI Taxonomy" id="2161675"/>
    <lineage>
        <taxon>Bacteria</taxon>
        <taxon>Bacillati</taxon>
        <taxon>Actinomycetota</taxon>
        <taxon>Actinomycetes</taxon>
        <taxon>Mycobacteriales</taxon>
        <taxon>Nocardiaceae</taxon>
        <taxon>Rhodococcus</taxon>
    </lineage>
</organism>
<feature type="domain" description="Thioesterase" evidence="3">
    <location>
        <begin position="59"/>
        <end position="134"/>
    </location>
</feature>
<dbReference type="Pfam" id="PF03061">
    <property type="entry name" value="4HBT"/>
    <property type="match status" value="1"/>
</dbReference>
<dbReference type="PANTHER" id="PTHR43240:SF5">
    <property type="entry name" value="1,4-DIHYDROXY-2-NAPHTHOYL-COA THIOESTERASE 1"/>
    <property type="match status" value="1"/>
</dbReference>
<keyword evidence="5" id="KW-1185">Reference proteome</keyword>
<dbReference type="SUPFAM" id="SSF54637">
    <property type="entry name" value="Thioesterase/thiol ester dehydrase-isomerase"/>
    <property type="match status" value="1"/>
</dbReference>
<evidence type="ECO:0000256" key="1">
    <source>
        <dbReference type="ARBA" id="ARBA00008324"/>
    </source>
</evidence>
<reference evidence="5" key="1">
    <citation type="journal article" date="2019" name="Int. J. Syst. Evol. Microbiol.">
        <title>The Global Catalogue of Microorganisms (GCM) 10K type strain sequencing project: providing services to taxonomists for standard genome sequencing and annotation.</title>
        <authorList>
            <consortium name="The Broad Institute Genomics Platform"/>
            <consortium name="The Broad Institute Genome Sequencing Center for Infectious Disease"/>
            <person name="Wu L."/>
            <person name="Ma J."/>
        </authorList>
    </citation>
    <scope>NUCLEOTIDE SEQUENCE [LARGE SCALE GENOMIC DNA]</scope>
    <source>
        <strain evidence="5">JCM 32206</strain>
    </source>
</reference>
<dbReference type="InterPro" id="IPR029069">
    <property type="entry name" value="HotDog_dom_sf"/>
</dbReference>
<comment type="caution">
    <text evidence="4">The sequence shown here is derived from an EMBL/GenBank/DDBJ whole genome shotgun (WGS) entry which is preliminary data.</text>
</comment>
<dbReference type="EMBL" id="BAABFB010000056">
    <property type="protein sequence ID" value="GAA4483850.1"/>
    <property type="molecule type" value="Genomic_DNA"/>
</dbReference>
<dbReference type="InterPro" id="IPR003736">
    <property type="entry name" value="PAAI_dom"/>
</dbReference>
<comment type="similarity">
    <text evidence="1">Belongs to the thioesterase PaaI family.</text>
</comment>
<dbReference type="CDD" id="cd03443">
    <property type="entry name" value="PaaI_thioesterase"/>
    <property type="match status" value="1"/>
</dbReference>
<dbReference type="Gene3D" id="3.10.129.10">
    <property type="entry name" value="Hotdog Thioesterase"/>
    <property type="match status" value="1"/>
</dbReference>
<gene>
    <name evidence="4" type="ORF">GCM10023094_36020</name>
</gene>
<dbReference type="NCBIfam" id="TIGR00369">
    <property type="entry name" value="unchar_dom_1"/>
    <property type="match status" value="1"/>
</dbReference>
<evidence type="ECO:0000256" key="2">
    <source>
        <dbReference type="ARBA" id="ARBA00022801"/>
    </source>
</evidence>
<evidence type="ECO:0000313" key="5">
    <source>
        <dbReference type="Proteomes" id="UP001501183"/>
    </source>
</evidence>